<dbReference type="VEuPathDB" id="FungiDB:MELLADRAFT_115361"/>
<dbReference type="eggNOG" id="KOG1674">
    <property type="taxonomic scope" value="Eukaryota"/>
</dbReference>
<dbReference type="Proteomes" id="UP000001072">
    <property type="component" value="Unassembled WGS sequence"/>
</dbReference>
<dbReference type="PANTHER" id="PTHR15615">
    <property type="match status" value="1"/>
</dbReference>
<feature type="compositionally biased region" description="Low complexity" evidence="1">
    <location>
        <begin position="109"/>
        <end position="124"/>
    </location>
</feature>
<dbReference type="CDD" id="cd20557">
    <property type="entry name" value="CYCLIN_ScPCL1-like"/>
    <property type="match status" value="1"/>
</dbReference>
<dbReference type="OrthoDB" id="10250320at2759"/>
<reference evidence="4" key="1">
    <citation type="journal article" date="2011" name="Proc. Natl. Acad. Sci. U.S.A.">
        <title>Obligate biotrophy features unraveled by the genomic analysis of rust fungi.</title>
        <authorList>
            <person name="Duplessis S."/>
            <person name="Cuomo C.A."/>
            <person name="Lin Y.-C."/>
            <person name="Aerts A."/>
            <person name="Tisserant E."/>
            <person name="Veneault-Fourrey C."/>
            <person name="Joly D.L."/>
            <person name="Hacquard S."/>
            <person name="Amselem J."/>
            <person name="Cantarel B.L."/>
            <person name="Chiu R."/>
            <person name="Coutinho P.M."/>
            <person name="Feau N."/>
            <person name="Field M."/>
            <person name="Frey P."/>
            <person name="Gelhaye E."/>
            <person name="Goldberg J."/>
            <person name="Grabherr M.G."/>
            <person name="Kodira C.D."/>
            <person name="Kohler A."/>
            <person name="Kuees U."/>
            <person name="Lindquist E.A."/>
            <person name="Lucas S.M."/>
            <person name="Mago R."/>
            <person name="Mauceli E."/>
            <person name="Morin E."/>
            <person name="Murat C."/>
            <person name="Pangilinan J.L."/>
            <person name="Park R."/>
            <person name="Pearson M."/>
            <person name="Quesneville H."/>
            <person name="Rouhier N."/>
            <person name="Sakthikumar S."/>
            <person name="Salamov A.A."/>
            <person name="Schmutz J."/>
            <person name="Selles B."/>
            <person name="Shapiro H."/>
            <person name="Tanguay P."/>
            <person name="Tuskan G.A."/>
            <person name="Henrissat B."/>
            <person name="Van de Peer Y."/>
            <person name="Rouze P."/>
            <person name="Ellis J.G."/>
            <person name="Dodds P.N."/>
            <person name="Schein J.E."/>
            <person name="Zhong S."/>
            <person name="Hamelin R.C."/>
            <person name="Grigoriev I.V."/>
            <person name="Szabo L.J."/>
            <person name="Martin F."/>
        </authorList>
    </citation>
    <scope>NUCLEOTIDE SEQUENCE [LARGE SCALE GENOMIC DNA]</scope>
    <source>
        <strain evidence="4">98AG31 / pathotype 3-4-7</strain>
    </source>
</reference>
<dbReference type="InterPro" id="IPR013922">
    <property type="entry name" value="Cyclin_PHO80-like"/>
</dbReference>
<feature type="region of interest" description="Disordered" evidence="1">
    <location>
        <begin position="1"/>
        <end position="25"/>
    </location>
</feature>
<evidence type="ECO:0000313" key="3">
    <source>
        <dbReference type="EMBL" id="EGG11150.1"/>
    </source>
</evidence>
<dbReference type="STRING" id="747676.F4R9H7"/>
<dbReference type="InParanoid" id="F4R9H7"/>
<evidence type="ECO:0000313" key="4">
    <source>
        <dbReference type="Proteomes" id="UP000001072"/>
    </source>
</evidence>
<dbReference type="GO" id="GO:0005634">
    <property type="term" value="C:nucleus"/>
    <property type="evidence" value="ECO:0007669"/>
    <property type="project" value="TreeGrafter"/>
</dbReference>
<evidence type="ECO:0000259" key="2">
    <source>
        <dbReference type="Pfam" id="PF00134"/>
    </source>
</evidence>
<accession>F4R9H7</accession>
<dbReference type="Gene3D" id="1.10.472.10">
    <property type="entry name" value="Cyclin-like"/>
    <property type="match status" value="1"/>
</dbReference>
<dbReference type="InterPro" id="IPR036915">
    <property type="entry name" value="Cyclin-like_sf"/>
</dbReference>
<feature type="compositionally biased region" description="Low complexity" evidence="1">
    <location>
        <begin position="9"/>
        <end position="25"/>
    </location>
</feature>
<dbReference type="Pfam" id="PF00134">
    <property type="entry name" value="Cyclin_N"/>
    <property type="match status" value="1"/>
</dbReference>
<name>F4R9H7_MELLP</name>
<dbReference type="EMBL" id="GL883093">
    <property type="protein sequence ID" value="EGG11150.1"/>
    <property type="molecule type" value="Genomic_DNA"/>
</dbReference>
<dbReference type="RefSeq" id="XP_007405752.1">
    <property type="nucleotide sequence ID" value="XM_007405690.1"/>
</dbReference>
<proteinExistence type="predicted"/>
<dbReference type="SUPFAM" id="SSF47954">
    <property type="entry name" value="Cyclin-like"/>
    <property type="match status" value="1"/>
</dbReference>
<organism evidence="4">
    <name type="scientific">Melampsora larici-populina (strain 98AG31 / pathotype 3-4-7)</name>
    <name type="common">Poplar leaf rust fungus</name>
    <dbReference type="NCBI Taxonomy" id="747676"/>
    <lineage>
        <taxon>Eukaryota</taxon>
        <taxon>Fungi</taxon>
        <taxon>Dikarya</taxon>
        <taxon>Basidiomycota</taxon>
        <taxon>Pucciniomycotina</taxon>
        <taxon>Pucciniomycetes</taxon>
        <taxon>Pucciniales</taxon>
        <taxon>Melampsoraceae</taxon>
        <taxon>Melampsora</taxon>
    </lineage>
</organism>
<protein>
    <recommendedName>
        <fullName evidence="2">Cyclin N-terminal domain-containing protein</fullName>
    </recommendedName>
</protein>
<gene>
    <name evidence="3" type="ORF">MELLADRAFT_115361</name>
</gene>
<feature type="region of interest" description="Disordered" evidence="1">
    <location>
        <begin position="74"/>
        <end position="124"/>
    </location>
</feature>
<keyword evidence="4" id="KW-1185">Reference proteome</keyword>
<dbReference type="KEGG" id="mlr:MELLADRAFT_115361"/>
<dbReference type="GO" id="GO:0000307">
    <property type="term" value="C:cyclin-dependent protein kinase holoenzyme complex"/>
    <property type="evidence" value="ECO:0007669"/>
    <property type="project" value="TreeGrafter"/>
</dbReference>
<evidence type="ECO:0000256" key="1">
    <source>
        <dbReference type="SAM" id="MobiDB-lite"/>
    </source>
</evidence>
<dbReference type="AlphaFoldDB" id="F4R9H7"/>
<feature type="domain" description="Cyclin N-terminal" evidence="2">
    <location>
        <begin position="118"/>
        <end position="226"/>
    </location>
</feature>
<dbReference type="HOGENOM" id="CLU_824216_0_0_1"/>
<dbReference type="GO" id="GO:0019901">
    <property type="term" value="F:protein kinase binding"/>
    <property type="evidence" value="ECO:0007669"/>
    <property type="project" value="InterPro"/>
</dbReference>
<sequence>MSSTQSTFAPVASAGSDSAPSSSIIPASMQRRHPASLIPRYMHDPVLLSLLKAPLNDELISYVAERTLAVVATPSDPAQLPTPPTTPIKSSFRRSLSRKLKEAAPDALSSESTSTEPTNETNKSNVPSLATFIKLTAARSNAQAPTLLMTLVYLDRLRQRLKGAKAAKGMQCTYHRLFLACLIAAAKYCNDCCPRNVHWVKWSGLFTLNEVNLMEQELLMLLDHELRVDEKDLILICAPFLPASSVERVTNMDRNIPSLTSCATSRTSSSEGVDQIHTPESSPIAIQIELAPDTNFVPMVERKKTKLVEAANSTATVITRAKSWYGNLRASAA</sequence>
<dbReference type="InterPro" id="IPR006671">
    <property type="entry name" value="Cyclin_N"/>
</dbReference>
<dbReference type="GeneID" id="18925581"/>
<dbReference type="GO" id="GO:0016538">
    <property type="term" value="F:cyclin-dependent protein serine/threonine kinase regulator activity"/>
    <property type="evidence" value="ECO:0007669"/>
    <property type="project" value="TreeGrafter"/>
</dbReference>
<dbReference type="PANTHER" id="PTHR15615:SF10">
    <property type="entry name" value="PHO85 CYCLIN-2-RELATED"/>
    <property type="match status" value="1"/>
</dbReference>